<dbReference type="Proteomes" id="UP000749559">
    <property type="component" value="Unassembled WGS sequence"/>
</dbReference>
<dbReference type="EMBL" id="CAIIXF020000001">
    <property type="protein sequence ID" value="CAH1774692.1"/>
    <property type="molecule type" value="Genomic_DNA"/>
</dbReference>
<proteinExistence type="predicted"/>
<evidence type="ECO:0000313" key="2">
    <source>
        <dbReference type="Proteomes" id="UP000749559"/>
    </source>
</evidence>
<evidence type="ECO:0000313" key="1">
    <source>
        <dbReference type="EMBL" id="CAH1774692.1"/>
    </source>
</evidence>
<dbReference type="OrthoDB" id="6043660at2759"/>
<accession>A0A8S4N1J7</accession>
<sequence length="302" mass="35047">MSLDYQRATYIPVRPDSKLNKTTYDLMNRWRRDISGESSANNNIDSEDRKQALGQIVSKLRSQRRPIPPVLVDRQETNKSSTSRNHHLEAMELFDEMGRPKPNVVMTQTGPIDLLSHYKDSKWPPYASMVDRRPSIDTDQPHLQYHKSGGYDDFHKAYMSLEKAGFKKGMPLPPKLRHGRGGSTWRNVKEVLQAEGKRIVFVDGQISIDDTWNKEKLQDIPKAPFQMREPSKPTYSHNKQTFPQINQKFTTYTSNKQHQKYPPEHQFMYIGKKAKVGHKSPVSSYKLAAFKGTENANWWLMR</sequence>
<protein>
    <submittedName>
        <fullName evidence="1">Uncharacterized protein</fullName>
    </submittedName>
</protein>
<keyword evidence="2" id="KW-1185">Reference proteome</keyword>
<gene>
    <name evidence="1" type="ORF">OFUS_LOCUS2101</name>
</gene>
<organism evidence="1 2">
    <name type="scientific">Owenia fusiformis</name>
    <name type="common">Polychaete worm</name>
    <dbReference type="NCBI Taxonomy" id="6347"/>
    <lineage>
        <taxon>Eukaryota</taxon>
        <taxon>Metazoa</taxon>
        <taxon>Spiralia</taxon>
        <taxon>Lophotrochozoa</taxon>
        <taxon>Annelida</taxon>
        <taxon>Polychaeta</taxon>
        <taxon>Sedentaria</taxon>
        <taxon>Canalipalpata</taxon>
        <taxon>Sabellida</taxon>
        <taxon>Oweniida</taxon>
        <taxon>Oweniidae</taxon>
        <taxon>Owenia</taxon>
    </lineage>
</organism>
<name>A0A8S4N1J7_OWEFU</name>
<reference evidence="1" key="1">
    <citation type="submission" date="2022-03" db="EMBL/GenBank/DDBJ databases">
        <authorList>
            <person name="Martin C."/>
        </authorList>
    </citation>
    <scope>NUCLEOTIDE SEQUENCE</scope>
</reference>
<comment type="caution">
    <text evidence="1">The sequence shown here is derived from an EMBL/GenBank/DDBJ whole genome shotgun (WGS) entry which is preliminary data.</text>
</comment>
<dbReference type="AlphaFoldDB" id="A0A8S4N1J7"/>